<name>A0A7W7ZUT7_9BACT</name>
<dbReference type="AlphaFoldDB" id="A0A7W7ZUT7"/>
<evidence type="ECO:0000313" key="4">
    <source>
        <dbReference type="Proteomes" id="UP000584867"/>
    </source>
</evidence>
<evidence type="ECO:0000256" key="2">
    <source>
        <dbReference type="ARBA" id="ARBA00022679"/>
    </source>
</evidence>
<dbReference type="EC" id="2.3.1.-" evidence="3"/>
<comment type="similarity">
    <text evidence="1">Belongs to the transferase hexapeptide repeat family.</text>
</comment>
<reference evidence="3 4" key="1">
    <citation type="submission" date="2020-08" db="EMBL/GenBank/DDBJ databases">
        <title>Genomic Encyclopedia of Type Strains, Phase IV (KMG-V): Genome sequencing to study the core and pangenomes of soil and plant-associated prokaryotes.</title>
        <authorList>
            <person name="Whitman W."/>
        </authorList>
    </citation>
    <scope>NUCLEOTIDE SEQUENCE [LARGE SCALE GENOMIC DNA]</scope>
    <source>
        <strain evidence="3 4">X5P3</strain>
    </source>
</reference>
<proteinExistence type="inferred from homology"/>
<dbReference type="PANTHER" id="PTHR23416">
    <property type="entry name" value="SIALIC ACID SYNTHASE-RELATED"/>
    <property type="match status" value="1"/>
</dbReference>
<organism evidence="3 4">
    <name type="scientific">Granulicella mallensis</name>
    <dbReference type="NCBI Taxonomy" id="940614"/>
    <lineage>
        <taxon>Bacteria</taxon>
        <taxon>Pseudomonadati</taxon>
        <taxon>Acidobacteriota</taxon>
        <taxon>Terriglobia</taxon>
        <taxon>Terriglobales</taxon>
        <taxon>Acidobacteriaceae</taxon>
        <taxon>Granulicella</taxon>
    </lineage>
</organism>
<gene>
    <name evidence="3" type="ORF">HDF15_004885</name>
</gene>
<dbReference type="EMBL" id="JACHIO010000029">
    <property type="protein sequence ID" value="MBB5066505.1"/>
    <property type="molecule type" value="Genomic_DNA"/>
</dbReference>
<dbReference type="PANTHER" id="PTHR23416:SF23">
    <property type="entry name" value="ACETYLTRANSFERASE C18B11.09C-RELATED"/>
    <property type="match status" value="1"/>
</dbReference>
<dbReference type="Proteomes" id="UP000584867">
    <property type="component" value="Unassembled WGS sequence"/>
</dbReference>
<keyword evidence="3" id="KW-0012">Acyltransferase</keyword>
<keyword evidence="2 3" id="KW-0808">Transferase</keyword>
<comment type="caution">
    <text evidence="3">The sequence shown here is derived from an EMBL/GenBank/DDBJ whole genome shotgun (WGS) entry which is preliminary data.</text>
</comment>
<evidence type="ECO:0000313" key="3">
    <source>
        <dbReference type="EMBL" id="MBB5066505.1"/>
    </source>
</evidence>
<dbReference type="Gene3D" id="2.160.10.10">
    <property type="entry name" value="Hexapeptide repeat proteins"/>
    <property type="match status" value="1"/>
</dbReference>
<dbReference type="SUPFAM" id="SSF51161">
    <property type="entry name" value="Trimeric LpxA-like enzymes"/>
    <property type="match status" value="1"/>
</dbReference>
<dbReference type="GO" id="GO:0008374">
    <property type="term" value="F:O-acyltransferase activity"/>
    <property type="evidence" value="ECO:0007669"/>
    <property type="project" value="TreeGrafter"/>
</dbReference>
<sequence length="206" mass="22819">MPRIADYRASEHISTEKHSDAYTRPAFSVGNRARRLVWNICWLLLYRPSPRPFHGWRSLLLRLFGATMGPDCHFYPGSKVWAPWNLICADHVAAGNGAEIYNPSPMHFATHVILSQDCYLCGATHDYDDPDFPLISYRMTFGQYSWICARASVGPGVNVGDGAVLGLASVATRDLAPWTVYGGHPAVPVRERKRHPAAAASAEKPV</sequence>
<dbReference type="RefSeq" id="WP_184260236.1">
    <property type="nucleotide sequence ID" value="NZ_JACHIO010000029.1"/>
</dbReference>
<accession>A0A7W7ZUT7</accession>
<protein>
    <submittedName>
        <fullName evidence="3">Putative colanic acid biosynthesis acetyltransferase WcaF</fullName>
        <ecNumber evidence="3">2.3.1.-</ecNumber>
    </submittedName>
</protein>
<dbReference type="InterPro" id="IPR051159">
    <property type="entry name" value="Hexapeptide_acetyltransf"/>
</dbReference>
<dbReference type="GO" id="GO:0005829">
    <property type="term" value="C:cytosol"/>
    <property type="evidence" value="ECO:0007669"/>
    <property type="project" value="TreeGrafter"/>
</dbReference>
<evidence type="ECO:0000256" key="1">
    <source>
        <dbReference type="ARBA" id="ARBA00007274"/>
    </source>
</evidence>
<dbReference type="InterPro" id="IPR011004">
    <property type="entry name" value="Trimer_LpxA-like_sf"/>
</dbReference>